<protein>
    <recommendedName>
        <fullName evidence="5">FAD-binding domain-containing protein</fullName>
    </recommendedName>
</protein>
<dbReference type="SUPFAM" id="SSF51905">
    <property type="entry name" value="FAD/NAD(P)-binding domain"/>
    <property type="match status" value="1"/>
</dbReference>
<sequence>MRNRVLIIGAGSAGLLIAHSMKKLGIPYTVFEQDAAIDARPRDWSFGVYWAQSRLGECLPEGIDEQFLRENVQVDDYMAKEDFVLPFFNGGTGELMKNIPTPFSTRLQRRKFLKVLSQDMDIKYGKRLSGIKSEGDTVTATFEDGTEEQGGLLIGCEGAHSKVRQYLLGPQKAALKPLPLLTSAAVTNLPEAIALAVRKVHLRHMNALHPHGFSGWISIQECSDPDPSKWVFLMIMTWREENIDQLDATELVPMANLSTRPAIVDDMRRRASAFAEPFKSFWQAIPDDAPAWHSRLSDWPTEPWDNRKGTVTLAGDAAHPMTFHRGQGLNNAISDACALLHALKDHYPSSSKGGASPFAEALRVYENEVWERGKEAVLSSAKNSMMLHDWKNTTQSASLRVGVAQRVVGDVGNGEAQVRA</sequence>
<evidence type="ECO:0000259" key="5">
    <source>
        <dbReference type="Pfam" id="PF01494"/>
    </source>
</evidence>
<gene>
    <name evidence="6" type="ORF">VKT23_013228</name>
</gene>
<dbReference type="PRINTS" id="PR00420">
    <property type="entry name" value="RNGMNOXGNASE"/>
</dbReference>
<dbReference type="Pfam" id="PF01494">
    <property type="entry name" value="FAD_binding_3"/>
    <property type="match status" value="1"/>
</dbReference>
<comment type="caution">
    <text evidence="6">The sequence shown here is derived from an EMBL/GenBank/DDBJ whole genome shotgun (WGS) entry which is preliminary data.</text>
</comment>
<keyword evidence="1" id="KW-0285">Flavoprotein</keyword>
<keyword evidence="2" id="KW-0274">FAD</keyword>
<evidence type="ECO:0000313" key="7">
    <source>
        <dbReference type="Proteomes" id="UP001498398"/>
    </source>
</evidence>
<keyword evidence="4" id="KW-0503">Monooxygenase</keyword>
<evidence type="ECO:0000256" key="2">
    <source>
        <dbReference type="ARBA" id="ARBA00022827"/>
    </source>
</evidence>
<dbReference type="InterPro" id="IPR002938">
    <property type="entry name" value="FAD-bd"/>
</dbReference>
<organism evidence="6 7">
    <name type="scientific">Marasmiellus scandens</name>
    <dbReference type="NCBI Taxonomy" id="2682957"/>
    <lineage>
        <taxon>Eukaryota</taxon>
        <taxon>Fungi</taxon>
        <taxon>Dikarya</taxon>
        <taxon>Basidiomycota</taxon>
        <taxon>Agaricomycotina</taxon>
        <taxon>Agaricomycetes</taxon>
        <taxon>Agaricomycetidae</taxon>
        <taxon>Agaricales</taxon>
        <taxon>Marasmiineae</taxon>
        <taxon>Omphalotaceae</taxon>
        <taxon>Marasmiellus</taxon>
    </lineage>
</organism>
<evidence type="ECO:0000256" key="1">
    <source>
        <dbReference type="ARBA" id="ARBA00022630"/>
    </source>
</evidence>
<keyword evidence="7" id="KW-1185">Reference proteome</keyword>
<dbReference type="InterPro" id="IPR036188">
    <property type="entry name" value="FAD/NAD-bd_sf"/>
</dbReference>
<dbReference type="PANTHER" id="PTHR47178:SF3">
    <property type="entry name" value="FAD-BINDING DOMAIN-CONTAINING PROTEIN"/>
    <property type="match status" value="1"/>
</dbReference>
<feature type="domain" description="FAD-binding" evidence="5">
    <location>
        <begin position="4"/>
        <end position="347"/>
    </location>
</feature>
<dbReference type="Proteomes" id="UP001498398">
    <property type="component" value="Unassembled WGS sequence"/>
</dbReference>
<dbReference type="Gene3D" id="3.50.50.60">
    <property type="entry name" value="FAD/NAD(P)-binding domain"/>
    <property type="match status" value="1"/>
</dbReference>
<keyword evidence="3" id="KW-0560">Oxidoreductase</keyword>
<evidence type="ECO:0000256" key="4">
    <source>
        <dbReference type="ARBA" id="ARBA00023033"/>
    </source>
</evidence>
<name>A0ABR1J3X8_9AGAR</name>
<evidence type="ECO:0000256" key="3">
    <source>
        <dbReference type="ARBA" id="ARBA00023002"/>
    </source>
</evidence>
<dbReference type="EMBL" id="JBANRG010000035">
    <property type="protein sequence ID" value="KAK7449753.1"/>
    <property type="molecule type" value="Genomic_DNA"/>
</dbReference>
<accession>A0ABR1J3X8</accession>
<proteinExistence type="predicted"/>
<reference evidence="6 7" key="1">
    <citation type="submission" date="2024-01" db="EMBL/GenBank/DDBJ databases">
        <title>A draft genome for the cacao thread blight pathogen Marasmiellus scandens.</title>
        <authorList>
            <person name="Baruah I.K."/>
            <person name="Leung J."/>
            <person name="Bukari Y."/>
            <person name="Amoako-Attah I."/>
            <person name="Meinhardt L.W."/>
            <person name="Bailey B.A."/>
            <person name="Cohen S.P."/>
        </authorList>
    </citation>
    <scope>NUCLEOTIDE SEQUENCE [LARGE SCALE GENOMIC DNA]</scope>
    <source>
        <strain evidence="6 7">GH-19</strain>
    </source>
</reference>
<dbReference type="PANTHER" id="PTHR47178">
    <property type="entry name" value="MONOOXYGENASE, FAD-BINDING"/>
    <property type="match status" value="1"/>
</dbReference>
<evidence type="ECO:0000313" key="6">
    <source>
        <dbReference type="EMBL" id="KAK7449753.1"/>
    </source>
</evidence>